<dbReference type="STRING" id="1754192.A0A1Y1VY86"/>
<organism evidence="1 2">
    <name type="scientific">Anaeromyces robustus</name>
    <dbReference type="NCBI Taxonomy" id="1754192"/>
    <lineage>
        <taxon>Eukaryota</taxon>
        <taxon>Fungi</taxon>
        <taxon>Fungi incertae sedis</taxon>
        <taxon>Chytridiomycota</taxon>
        <taxon>Chytridiomycota incertae sedis</taxon>
        <taxon>Neocallimastigomycetes</taxon>
        <taxon>Neocallimastigales</taxon>
        <taxon>Neocallimastigaceae</taxon>
        <taxon>Anaeromyces</taxon>
    </lineage>
</organism>
<evidence type="ECO:0000313" key="2">
    <source>
        <dbReference type="Proteomes" id="UP000193944"/>
    </source>
</evidence>
<dbReference type="EMBL" id="MCFG01000447">
    <property type="protein sequence ID" value="ORX66231.1"/>
    <property type="molecule type" value="Genomic_DNA"/>
</dbReference>
<comment type="caution">
    <text evidence="1">The sequence shown here is derived from an EMBL/GenBank/DDBJ whole genome shotgun (WGS) entry which is preliminary data.</text>
</comment>
<proteinExistence type="predicted"/>
<keyword evidence="2" id="KW-1185">Reference proteome</keyword>
<reference evidence="1 2" key="1">
    <citation type="submission" date="2016-08" db="EMBL/GenBank/DDBJ databases">
        <title>A Parts List for Fungal Cellulosomes Revealed by Comparative Genomics.</title>
        <authorList>
            <consortium name="DOE Joint Genome Institute"/>
            <person name="Haitjema C.H."/>
            <person name="Gilmore S.P."/>
            <person name="Henske J.K."/>
            <person name="Solomon K.V."/>
            <person name="De Groot R."/>
            <person name="Kuo A."/>
            <person name="Mondo S.J."/>
            <person name="Salamov A.A."/>
            <person name="Labutti K."/>
            <person name="Zhao Z."/>
            <person name="Chiniquy J."/>
            <person name="Barry K."/>
            <person name="Brewer H.M."/>
            <person name="Purvine S.O."/>
            <person name="Wright A.T."/>
            <person name="Boxma B."/>
            <person name="Van Alen T."/>
            <person name="Hackstein J.H."/>
            <person name="Baker S.E."/>
            <person name="Grigoriev I.V."/>
            <person name="O'Malley M.A."/>
        </authorList>
    </citation>
    <scope>NUCLEOTIDE SEQUENCE [LARGE SCALE GENOMIC DNA]</scope>
    <source>
        <strain evidence="1 2">S4</strain>
    </source>
</reference>
<evidence type="ECO:0000313" key="1">
    <source>
        <dbReference type="EMBL" id="ORX66231.1"/>
    </source>
</evidence>
<accession>A0A1Y1VY86</accession>
<sequence>MLDKQKFKLLILLIGIYLPFTLSLTVSNKIDKIRNNTTSSKVFRRENNNNDEPNNNDKSSSITNCYSNFYYSICSNGMNITEFKNLKKECCKDDIKKGILNVADKVCSLEVYNEKENPVKIKFESKSELENFQAECKSMKVANASILYTTDESPTEYTEYNNITYSDITTDLFPITINSISSVKDEITTTIRENEIYVITTEASVPTESITTKNEYEITTLIESETETTLPPTVLVREETTNEPITNEITPTTKYKEPTTITTETSVPTESITTKNEYEITTLIKSETETTLPPTVLVREETTNEPITNEITPTTEYKEPTTITTTTTTTIYIPSLTDYCECIASEYCNALFDTSNFNEDFVKPNLHSGHWKKFNRECCSNKDNDNVVSYLCGADKKLDKNYNVVVLYTDIEEQYLLCSEDVLTYIIGEQSQWHELLIKSSSESPFLDIVGLSHFLTEWERLEV</sequence>
<dbReference type="AlphaFoldDB" id="A0A1Y1VY86"/>
<name>A0A1Y1VY86_9FUNG</name>
<dbReference type="Proteomes" id="UP000193944">
    <property type="component" value="Unassembled WGS sequence"/>
</dbReference>
<gene>
    <name evidence="1" type="ORF">BCR32DRAFT_286349</name>
</gene>
<reference evidence="1 2" key="2">
    <citation type="submission" date="2016-08" db="EMBL/GenBank/DDBJ databases">
        <title>Pervasive Adenine N6-methylation of Active Genes in Fungi.</title>
        <authorList>
            <consortium name="DOE Joint Genome Institute"/>
            <person name="Mondo S.J."/>
            <person name="Dannebaum R.O."/>
            <person name="Kuo R.C."/>
            <person name="Labutti K."/>
            <person name="Haridas S."/>
            <person name="Kuo A."/>
            <person name="Salamov A."/>
            <person name="Ahrendt S.R."/>
            <person name="Lipzen A."/>
            <person name="Sullivan W."/>
            <person name="Andreopoulos W.B."/>
            <person name="Clum A."/>
            <person name="Lindquist E."/>
            <person name="Daum C."/>
            <person name="Ramamoorthy G.K."/>
            <person name="Gryganskyi A."/>
            <person name="Culley D."/>
            <person name="Magnuson J.K."/>
            <person name="James T.Y."/>
            <person name="O'Malley M.A."/>
            <person name="Stajich J.E."/>
            <person name="Spatafora J.W."/>
            <person name="Visel A."/>
            <person name="Grigoriev I.V."/>
        </authorList>
    </citation>
    <scope>NUCLEOTIDE SEQUENCE [LARGE SCALE GENOMIC DNA]</scope>
    <source>
        <strain evidence="1 2">S4</strain>
    </source>
</reference>
<protein>
    <submittedName>
        <fullName evidence="1">Uncharacterized protein</fullName>
    </submittedName>
</protein>